<evidence type="ECO:0000313" key="7">
    <source>
        <dbReference type="EMBL" id="CEN60650.1"/>
    </source>
</evidence>
<evidence type="ECO:0000256" key="2">
    <source>
        <dbReference type="ARBA" id="ARBA00022679"/>
    </source>
</evidence>
<dbReference type="OrthoDB" id="5979581at2759"/>
<dbReference type="AlphaFoldDB" id="A0A0U5GMB4"/>
<gene>
    <name evidence="7" type="ORF">ASPCAL03085</name>
</gene>
<keyword evidence="4" id="KW-0418">Kinase</keyword>
<dbReference type="InterPro" id="IPR000719">
    <property type="entry name" value="Prot_kinase_dom"/>
</dbReference>
<dbReference type="Gene3D" id="1.10.510.10">
    <property type="entry name" value="Transferase(Phosphotransferase) domain 1"/>
    <property type="match status" value="1"/>
</dbReference>
<name>A0A0U5GMB4_ASPCI</name>
<dbReference type="Proteomes" id="UP000054771">
    <property type="component" value="Unassembled WGS sequence"/>
</dbReference>
<keyword evidence="3" id="KW-0547">Nucleotide-binding</keyword>
<dbReference type="Pfam" id="PF00069">
    <property type="entry name" value="Pkinase"/>
    <property type="match status" value="1"/>
</dbReference>
<dbReference type="OMA" id="GMEWSSK"/>
<keyword evidence="8" id="KW-1185">Reference proteome</keyword>
<dbReference type="InterPro" id="IPR011009">
    <property type="entry name" value="Kinase-like_dom_sf"/>
</dbReference>
<dbReference type="STRING" id="454130.A0A0U5GMB4"/>
<accession>A0A0U5GMB4</accession>
<dbReference type="SMART" id="SM00220">
    <property type="entry name" value="S_TKc"/>
    <property type="match status" value="1"/>
</dbReference>
<evidence type="ECO:0000313" key="8">
    <source>
        <dbReference type="Proteomes" id="UP000054771"/>
    </source>
</evidence>
<keyword evidence="1" id="KW-0723">Serine/threonine-protein kinase</keyword>
<dbReference type="GO" id="GO:0005524">
    <property type="term" value="F:ATP binding"/>
    <property type="evidence" value="ECO:0007669"/>
    <property type="project" value="UniProtKB-KW"/>
</dbReference>
<evidence type="ECO:0000256" key="5">
    <source>
        <dbReference type="ARBA" id="ARBA00022840"/>
    </source>
</evidence>
<keyword evidence="5" id="KW-0067">ATP-binding</keyword>
<proteinExistence type="predicted"/>
<evidence type="ECO:0000256" key="4">
    <source>
        <dbReference type="ARBA" id="ARBA00022777"/>
    </source>
</evidence>
<sequence length="478" mass="54135">MVFKSGAASRRSVGPAIVLTWLSSSFSQPSTMPALRWSPRGLTSVVRSSLARYVVSPLHRSNGTTVASKLLLPQRQFLTSGFVEVDISRKIEEEDLPLYKAENYYPASIGQVLESRYQIVSKLGYGTSSTVWLCRDLLENDYFTLKVCNKGHKPTHELAISDLLRNSKEHAGKKTIRLVLDSFEVSGPSGTHTCLVYQPCGMSFTEFQHLLPDNKLPKELVQRGIQLILISLAFLHDNGVIHTDISTNNILQGIQDPSVLRQIEEDEVARPIARKVLSDRTIYYSRPMPNSAGLLVLSDFGEARIDKGSNRGDIMPGIYRAPEVILDMEWDCKVDVWSIGTMIWDMVEGGHLFFAKKDRILNDEQQLAELVSLMGPPPPEFLQRSEKCRQFWDDQGTWKGSIPIPEQSFEMRARQFFNEDKELFMAFLRRIFCWLPEERPTAEELAYDDFLMQPLLAARLAGYDSTSCAYRVGWTKPG</sequence>
<dbReference type="Gene3D" id="3.30.200.20">
    <property type="entry name" value="Phosphorylase Kinase, domain 1"/>
    <property type="match status" value="1"/>
</dbReference>
<feature type="domain" description="Protein kinase" evidence="6">
    <location>
        <begin position="117"/>
        <end position="451"/>
    </location>
</feature>
<organism evidence="7 8">
    <name type="scientific">Aspergillus calidoustus</name>
    <dbReference type="NCBI Taxonomy" id="454130"/>
    <lineage>
        <taxon>Eukaryota</taxon>
        <taxon>Fungi</taxon>
        <taxon>Dikarya</taxon>
        <taxon>Ascomycota</taxon>
        <taxon>Pezizomycotina</taxon>
        <taxon>Eurotiomycetes</taxon>
        <taxon>Eurotiomycetidae</taxon>
        <taxon>Eurotiales</taxon>
        <taxon>Aspergillaceae</taxon>
        <taxon>Aspergillus</taxon>
        <taxon>Aspergillus subgen. Nidulantes</taxon>
    </lineage>
</organism>
<dbReference type="EMBL" id="CDMC01000002">
    <property type="protein sequence ID" value="CEN60650.1"/>
    <property type="molecule type" value="Genomic_DNA"/>
</dbReference>
<evidence type="ECO:0000259" key="6">
    <source>
        <dbReference type="PROSITE" id="PS50011"/>
    </source>
</evidence>
<evidence type="ECO:0000256" key="3">
    <source>
        <dbReference type="ARBA" id="ARBA00022741"/>
    </source>
</evidence>
<dbReference type="PROSITE" id="PS50011">
    <property type="entry name" value="PROTEIN_KINASE_DOM"/>
    <property type="match status" value="1"/>
</dbReference>
<dbReference type="GO" id="GO:0005634">
    <property type="term" value="C:nucleus"/>
    <property type="evidence" value="ECO:0007669"/>
    <property type="project" value="TreeGrafter"/>
</dbReference>
<dbReference type="SUPFAM" id="SSF56112">
    <property type="entry name" value="Protein kinase-like (PK-like)"/>
    <property type="match status" value="1"/>
</dbReference>
<evidence type="ECO:0000256" key="1">
    <source>
        <dbReference type="ARBA" id="ARBA00022527"/>
    </source>
</evidence>
<keyword evidence="2" id="KW-0808">Transferase</keyword>
<dbReference type="PANTHER" id="PTHR45646:SF11">
    <property type="entry name" value="SERINE_THREONINE-PROTEIN KINASE DOA"/>
    <property type="match status" value="1"/>
</dbReference>
<protein>
    <recommendedName>
        <fullName evidence="6">Protein kinase domain-containing protein</fullName>
    </recommendedName>
</protein>
<reference evidence="8" key="1">
    <citation type="journal article" date="2016" name="Genome Announc.">
        <title>Draft genome sequences of fungus Aspergillus calidoustus.</title>
        <authorList>
            <person name="Horn F."/>
            <person name="Linde J."/>
            <person name="Mattern D.J."/>
            <person name="Walther G."/>
            <person name="Guthke R."/>
            <person name="Scherlach K."/>
            <person name="Martin K."/>
            <person name="Brakhage A.A."/>
            <person name="Petzke L."/>
            <person name="Valiante V."/>
        </authorList>
    </citation>
    <scope>NUCLEOTIDE SEQUENCE [LARGE SCALE GENOMIC DNA]</scope>
    <source>
        <strain evidence="8">SF006504</strain>
    </source>
</reference>
<dbReference type="InterPro" id="IPR051175">
    <property type="entry name" value="CLK_kinases"/>
</dbReference>
<dbReference type="GO" id="GO:0043484">
    <property type="term" value="P:regulation of RNA splicing"/>
    <property type="evidence" value="ECO:0007669"/>
    <property type="project" value="TreeGrafter"/>
</dbReference>
<dbReference type="GO" id="GO:0004674">
    <property type="term" value="F:protein serine/threonine kinase activity"/>
    <property type="evidence" value="ECO:0007669"/>
    <property type="project" value="UniProtKB-KW"/>
</dbReference>
<dbReference type="PANTHER" id="PTHR45646">
    <property type="entry name" value="SERINE/THREONINE-PROTEIN KINASE DOA-RELATED"/>
    <property type="match status" value="1"/>
</dbReference>